<dbReference type="EMBL" id="CP032125">
    <property type="protein sequence ID" value="AXX96973.1"/>
    <property type="molecule type" value="Genomic_DNA"/>
</dbReference>
<keyword evidence="3" id="KW-1185">Reference proteome</keyword>
<reference evidence="2 3" key="1">
    <citation type="submission" date="2018-09" db="EMBL/GenBank/DDBJ databases">
        <title>Profundibacter amoris BAR1 gen. nov., sp. nov., a new member of the Roseobacter clade isolated at Lokis Castle Vent Field on the Arctic Mid-Oceanic Ridge.</title>
        <authorList>
            <person name="Le Moine Bauer S."/>
            <person name="Sjoeberg A.G."/>
            <person name="L'Haridon S."/>
            <person name="Stokke R."/>
            <person name="Roalkvam I."/>
            <person name="Steen I.H."/>
            <person name="Dahle H."/>
        </authorList>
    </citation>
    <scope>NUCLEOTIDE SEQUENCE [LARGE SCALE GENOMIC DNA]</scope>
    <source>
        <strain evidence="2 3">BAR1</strain>
    </source>
</reference>
<organism evidence="2 3">
    <name type="scientific">Profundibacter amoris</name>
    <dbReference type="NCBI Taxonomy" id="2171755"/>
    <lineage>
        <taxon>Bacteria</taxon>
        <taxon>Pseudomonadati</taxon>
        <taxon>Pseudomonadota</taxon>
        <taxon>Alphaproteobacteria</taxon>
        <taxon>Rhodobacterales</taxon>
        <taxon>Paracoccaceae</taxon>
        <taxon>Profundibacter</taxon>
    </lineage>
</organism>
<accession>A0A347UDP5</accession>
<evidence type="ECO:0000313" key="3">
    <source>
        <dbReference type="Proteomes" id="UP000261704"/>
    </source>
</evidence>
<protein>
    <submittedName>
        <fullName evidence="2">Uncharacterized protein</fullName>
    </submittedName>
</protein>
<dbReference type="KEGG" id="pamo:BAR1_02925"/>
<name>A0A347UDP5_9RHOB</name>
<evidence type="ECO:0000313" key="2">
    <source>
        <dbReference type="EMBL" id="AXX96973.1"/>
    </source>
</evidence>
<keyword evidence="1" id="KW-0812">Transmembrane</keyword>
<dbReference type="OrthoDB" id="7868042at2"/>
<proteinExistence type="predicted"/>
<keyword evidence="1" id="KW-0472">Membrane</keyword>
<dbReference type="Proteomes" id="UP000261704">
    <property type="component" value="Chromosome"/>
</dbReference>
<keyword evidence="1" id="KW-1133">Transmembrane helix</keyword>
<feature type="transmembrane region" description="Helical" evidence="1">
    <location>
        <begin position="6"/>
        <end position="30"/>
    </location>
</feature>
<dbReference type="AlphaFoldDB" id="A0A347UDP5"/>
<evidence type="ECO:0000256" key="1">
    <source>
        <dbReference type="SAM" id="Phobius"/>
    </source>
</evidence>
<gene>
    <name evidence="2" type="ORF">BAR1_02925</name>
</gene>
<sequence>MEIKNSSILIAIILVIALPTTTMVVAYMLTKNPALRPLARTLNDEAIYRGEAVATEIVAHIRWTTGRQKSFTQRELSNVVQRAFRAHGVTARVVFETADSSDPVSITYQVGRNKFGPLRINRAGDAVNNAIAVYRMYQMSAPVRR</sequence>
<dbReference type="RefSeq" id="WP_118941631.1">
    <property type="nucleotide sequence ID" value="NZ_CP032125.1"/>
</dbReference>